<comment type="subcellular location">
    <subcellularLocation>
        <location evidence="1">Endomembrane system</location>
    </subcellularLocation>
</comment>
<evidence type="ECO:0000256" key="1">
    <source>
        <dbReference type="ARBA" id="ARBA00004308"/>
    </source>
</evidence>
<dbReference type="VEuPathDB" id="FungiDB:MGL_3670"/>
<feature type="compositionally biased region" description="Low complexity" evidence="5">
    <location>
        <begin position="693"/>
        <end position="703"/>
    </location>
</feature>
<sequence length="709" mass="79656">MTDLIREAEAVAYAPDHGLYEFSEKFKYTIATSYLLAPTLSISMYERRSDDEQMRPSKSNDSCPHTNIYRVPFPNAQHHVSGSIRPAIPLIHATGAVILFCALIAFRVPIAYVILIMVALDALTLMPVVSESALWRPRTLSFYMSSPPTKHPSFLAANVPNPIWMADERVRLQACILLQVQEFVAAAQAMDHSINDALAAVQEVELVSRGHKLTSPLAPISRIETAAYMGDEGMPQMRRATYPQRLVSLRKEMVDALEESTYFCDAARRRLEKHQVVDDQLARGLTTVRHKPKRGELTLSTSPTPRTLSLTSTGTPTHTPYRKAQLPTATYSSQTEPSDILHHRSLISPLPGRSDVSDESPGGYFQQRPSGQDRLTLLSLRTGFEGMHSARQSLLYALLCLDWDRMHVHSTYESLLSFWNTEVLQGVLNSLTTHFRHTAQRMNRQLEQHMIQDTAPMPSTSTLLHHVGMGDCMTEMARMLRTIQCKLHVCGEELDLKTPSLHGMPNPSQETTHDEDKVRTVFESMREDLLALSSEWEAGSRILDPKPPELSPPAVEIPHFPETKSTMLHLDEDAQPINMLSDEKSEFQSGKHDSYMLHSLLLDSTSPSHLPAATGQEEVFEGASRSFGTRRVPPVSMLPRAERIRLMNEKRRKRADRADEFQPHFMVNELKGVLKRRTDTMPYRRSTTPPTPTSTSSTPTSSSRAIIAP</sequence>
<dbReference type="GO" id="GO:0012505">
    <property type="term" value="C:endomembrane system"/>
    <property type="evidence" value="ECO:0007669"/>
    <property type="project" value="UniProtKB-SubCell"/>
</dbReference>
<dbReference type="OMA" id="FECEARA"/>
<feature type="compositionally biased region" description="Low complexity" evidence="5">
    <location>
        <begin position="297"/>
        <end position="319"/>
    </location>
</feature>
<evidence type="ECO:0000313" key="7">
    <source>
        <dbReference type="EMBL" id="EDP41989.1"/>
    </source>
</evidence>
<dbReference type="RefSeq" id="XP_001729203.1">
    <property type="nucleotide sequence ID" value="XM_001729151.1"/>
</dbReference>
<name>A8QAB1_MALGO</name>
<evidence type="ECO:0000256" key="2">
    <source>
        <dbReference type="ARBA" id="ARBA00022692"/>
    </source>
</evidence>
<dbReference type="Pfam" id="PF12632">
    <property type="entry name" value="Vezatin"/>
    <property type="match status" value="1"/>
</dbReference>
<feature type="region of interest" description="Disordered" evidence="5">
    <location>
        <begin position="676"/>
        <end position="709"/>
    </location>
</feature>
<dbReference type="OrthoDB" id="21151at2759"/>
<organism evidence="7 8">
    <name type="scientific">Malassezia globosa (strain ATCC MYA-4612 / CBS 7966)</name>
    <name type="common">Dandruff-associated fungus</name>
    <dbReference type="NCBI Taxonomy" id="425265"/>
    <lineage>
        <taxon>Eukaryota</taxon>
        <taxon>Fungi</taxon>
        <taxon>Dikarya</taxon>
        <taxon>Basidiomycota</taxon>
        <taxon>Ustilaginomycotina</taxon>
        <taxon>Malasseziomycetes</taxon>
        <taxon>Malasseziales</taxon>
        <taxon>Malasseziaceae</taxon>
        <taxon>Malassezia</taxon>
    </lineage>
</organism>
<comment type="caution">
    <text evidence="7">The sequence shown here is derived from an EMBL/GenBank/DDBJ whole genome shotgun (WGS) entry which is preliminary data.</text>
</comment>
<keyword evidence="2" id="KW-0812">Transmembrane</keyword>
<keyword evidence="8" id="KW-1185">Reference proteome</keyword>
<evidence type="ECO:0000256" key="4">
    <source>
        <dbReference type="ARBA" id="ARBA00023136"/>
    </source>
</evidence>
<keyword evidence="3" id="KW-1133">Transmembrane helix</keyword>
<dbReference type="STRING" id="425265.A8QAB1"/>
<dbReference type="InterPro" id="IPR026859">
    <property type="entry name" value="Myosin-bd"/>
</dbReference>
<evidence type="ECO:0000313" key="8">
    <source>
        <dbReference type="Proteomes" id="UP000008837"/>
    </source>
</evidence>
<accession>A8QAB1</accession>
<dbReference type="InParanoid" id="A8QAB1"/>
<evidence type="ECO:0000259" key="6">
    <source>
        <dbReference type="Pfam" id="PF12632"/>
    </source>
</evidence>
<feature type="region of interest" description="Disordered" evidence="5">
    <location>
        <begin position="289"/>
        <end position="370"/>
    </location>
</feature>
<dbReference type="Proteomes" id="UP000008837">
    <property type="component" value="Unassembled WGS sequence"/>
</dbReference>
<dbReference type="KEGG" id="mgl:MGL_3670"/>
<dbReference type="AlphaFoldDB" id="A8QAB1"/>
<gene>
    <name evidence="7" type="ORF">MGL_3670</name>
</gene>
<dbReference type="GeneID" id="5853509"/>
<feature type="domain" description="Myosin-binding" evidence="6">
    <location>
        <begin position="176"/>
        <end position="225"/>
    </location>
</feature>
<proteinExistence type="predicted"/>
<dbReference type="EMBL" id="AAYY01000014">
    <property type="protein sequence ID" value="EDP41989.1"/>
    <property type="molecule type" value="Genomic_DNA"/>
</dbReference>
<evidence type="ECO:0000256" key="3">
    <source>
        <dbReference type="ARBA" id="ARBA00022989"/>
    </source>
</evidence>
<feature type="compositionally biased region" description="Polar residues" evidence="5">
    <location>
        <begin position="327"/>
        <end position="337"/>
    </location>
</feature>
<evidence type="ECO:0000256" key="5">
    <source>
        <dbReference type="SAM" id="MobiDB-lite"/>
    </source>
</evidence>
<dbReference type="GO" id="GO:0017022">
    <property type="term" value="F:myosin binding"/>
    <property type="evidence" value="ECO:0007669"/>
    <property type="project" value="InterPro"/>
</dbReference>
<keyword evidence="4" id="KW-0472">Membrane</keyword>
<protein>
    <recommendedName>
        <fullName evidence="6">Myosin-binding domain-containing protein</fullName>
    </recommendedName>
</protein>
<reference evidence="7 8" key="1">
    <citation type="journal article" date="2007" name="Proc. Natl. Acad. Sci. U.S.A.">
        <title>Dandruff-associated Malassezia genomes reveal convergent and divergent virulence traits shared with plant and human fungal pathogens.</title>
        <authorList>
            <person name="Xu J."/>
            <person name="Saunders C.W."/>
            <person name="Hu P."/>
            <person name="Grant R.A."/>
            <person name="Boekhout T."/>
            <person name="Kuramae E.E."/>
            <person name="Kronstad J.W."/>
            <person name="Deangelis Y.M."/>
            <person name="Reeder N.L."/>
            <person name="Johnstone K.R."/>
            <person name="Leland M."/>
            <person name="Fieno A.M."/>
            <person name="Begley W.M."/>
            <person name="Sun Y."/>
            <person name="Lacey M.P."/>
            <person name="Chaudhary T."/>
            <person name="Keough T."/>
            <person name="Chu L."/>
            <person name="Sears R."/>
            <person name="Yuan B."/>
            <person name="Dawson T.L.Jr."/>
        </authorList>
    </citation>
    <scope>NUCLEOTIDE SEQUENCE [LARGE SCALE GENOMIC DNA]</scope>
    <source>
        <strain evidence="8">ATCC MYA-4612 / CBS 7966</strain>
    </source>
</reference>